<dbReference type="InterPro" id="IPR042229">
    <property type="entry name" value="Listeria/Bacterioides_rpt_sf"/>
</dbReference>
<dbReference type="Proteomes" id="UP001232750">
    <property type="component" value="Unassembled WGS sequence"/>
</dbReference>
<dbReference type="InterPro" id="IPR032675">
    <property type="entry name" value="LRR_dom_sf"/>
</dbReference>
<protein>
    <submittedName>
        <fullName evidence="3">Leucine-rich repeat protein</fullName>
    </submittedName>
</protein>
<keyword evidence="4" id="KW-1185">Reference proteome</keyword>
<gene>
    <name evidence="3" type="ORF">QNJ86_12070</name>
</gene>
<dbReference type="InterPro" id="IPR053139">
    <property type="entry name" value="Surface_bspA-like"/>
</dbReference>
<proteinExistence type="predicted"/>
<dbReference type="Gene3D" id="3.80.10.10">
    <property type="entry name" value="Ribonuclease Inhibitor"/>
    <property type="match status" value="8"/>
</dbReference>
<dbReference type="InterPro" id="IPR026906">
    <property type="entry name" value="LRR_5"/>
</dbReference>
<sequence length="2681" mass="285058">MEEVTDSSNSSGDTAQFSQQVPLDQPSNENKNESAPAQVAGSSDASGQVAGTVVLPADANAVSIVSDGLVFEIDDTTKTATLVGSAATPPKGDLLVPASVTSGTTTYEVTAIAKNVFAKCSELTSVSLPATLREVDPDAVAGCPSLKSITVNSKNEAFSASDGMLFSKDYSKLLLIPEGMEGAANIPGSTTTVPAQALSRCLLMGSSLTAGDGSAAFTTLNGMLFSKDLKTLVSCPPAIGNAVVLPAETETIGEYALAGCKDLTAITTLGNVREINPTAFTDEVKASAVVALPAGESKAVWEQAGFQHFAEPAAPGATTRSEVDAEDASGLVFTLLDDYTLSVTWEGAEDPAADLEIPASAEINGVSYRVSTIATNAFANRGSLTSLKLPASITSIGEAAFAGCANLADIQLPGNLNELGERAFEATSLTDIWLPASVQYIGSRAFASCESLTRIVALGTPQVADDALVSCANLSIYSPYNPEGTYPWNLGLIANNNHLMPYGLTLSEEPLHLETGQSANLFEGTFNEAPEPCEVSYSYAAKPISVDPDGTVTGKAPGTSEVTATLTLNNHELARAIRTVEITVASEDAGADLPANSLTHEEFKDKDRLATPIPPISSFAQLNSSINLMADVSVPTVGSSFEQQASSGTWYRYTITNISGNAGQVDVSKSTDASKAPTGDIVVPEVVTYEQGGSSYTFTVTGVADSGFANCSFTSVALPNTVKKLYGAAFDKCEKLTTLPAMLGVEELRWNAFRGCSQLKDAILPSTVKSVDGLVFEACTSLETIWIPKSVTSFGSGPFAGCENVSSVTVEEGSMFRIVNGALLTGDGKKLIDSAAARTCAVDGCYAIPEGVEIVGNASFKSKNWVSALVFPTTLKTIDEATFDLMGGLKEILDLSGAVAFDPSNKSFLRSGDPVVYCPEGAVASWQAMSAAAQDSPAITDAVAFSAGLPATFAVPSNFTEAALEPSLSIPQDSAFAKDITFTWSYSDGFDSLAKCTPSADGKRLSMVPIAGATGEFTASAQMTFRGGAPLASGSTTVHVAEPHGALPTVFDALNTNETKAGWSLSPEGVLKVWSAEDVADFGWADIDVVTDHWKPFCEYVKSVDVSITGTPSMAKWFQDMHNLTDVSRLLIPDTVKNIKQMMEQCTSLTTVPDTFVIPAGVVNAQSLFNSCSSLVALPAGFAFGNAVCNLSYMFSGCSSLKNLPAGFSIAFNAKASQDVEGMFFQCTSLESLPESFVLPESVTNTAGMFQDCVRLSSLPEQFRVPSSISAEGTACRNMFASCDSLLIYPKNFGLSRYAAAQSHVFYTATPTPLYYAGSDEGMLSITESQWQENNRTLITPHEGSVVFNLSSKDGSAWEEWGVVDPGDNGLVSEPAVPERAGEVFTLWYADQECTKRYDFSKSPADNGLSVGTDGKFAIYGTYAEGSFGGSLSCEPGTGSAWWSLADDGTLYIRGGGTVNFSIPDDDAYGSAYAWSPYRSKVFRVCMTPSLKAKGMVNWFYSMQKLSDVSEAFIPEGSVTLHRAFMGCRALEALPEGFSIPDSVESLASAFGSCSALRSLPSTFVFSEKSKITNVSGLFIGCKALSSLPEGFTLPAGVLHVKNAFKDCPSLTTLPEGFSFPSTVSADDMLFFCTIAEGAARVPTYYTGDNTTVLNFDWASQNRTLVTDAGDRNAFTVIYRVGNDDGTWTTRSTALTNDAGLAPDLGTPSRDGYGFTGWCKDEDCMVPFDFSRPLDSDREIYGKWIKYGGRDKAVGEGQLPVVPDSGEAWWQITSDGTLMIMGDGKVKDLGWTWDGFEKNNTHWYPVRNSVRRIVMSDSLRAETMYCWFHRMSNLVNIEKVHIPDDVQSISCLFFACSNLEAISDNFIIPESVTNMNSMFNGCFSLRDIPESFRLPSKVTTAICLFQNASIRTIPEALGKSIASSTNLEVIDRMFNSCSELESLPSTFALPQSVKNAGGLFNGCSSLKSLPEGFKVPDSVGSSTNRMTSMFSRCDSLTYLPASFDFPLDVANDSTNPFMAGGTEKLKTYFAGGADSSSSVNSYNWGGQNREIVTTVPEDSVKVRFYLSDSAGAFGDVPWFEQLAKKDAALDEPIVPGREGAAFLGWYTTRECTTKFNFSDTLTTDTKLYGKYAAAAGLLPTVRDGATGEEASWSFDRGTLTIRCDVEGAEIMTLWNLPENGDINSTPRTGYWSPLRDRVEKVVIENNVRVQNDLRFWFSGMTNLVDVSEFKFPAGATDVTHLFAQCSSLTSLPNNFVIPDHVTNLDGLFLGTGLESLPASFKLPSNATILSATFGSSKLTSLPDGFTLPSKAATTSYMFSQTPLKELPSTFRLPDELANCGAMFESCTNLVSLPAGFTIPAKVTDTRNMFYQCTSLMALPEGFVFADATVLKNVAGMFSGCLSLTTLPASLDLRSVPSTCEGLSSMFSVGAPRSTYVVGGDLAKLAIAGNDAASYWLANYKRTLVTDVASLGGAVTVTFKTKVAGQADWSTYMTVLTDASGKVPDPGARSQFGYAFDGWRTEAGEVFNFGAQTLTQNTVLYGTLTPIVRLEVPSKVRVNVAADGTLTPAVARVRSYTPEPVAFTLDCTEANAASEVLPRAEDRASLAVEVGVGKRTYQVYLGDTGVGGSSFRVPAATGSAMPGELELSLGLTLPSDVRINFLGDGWSTDVAQLTYRAAVLAS</sequence>
<dbReference type="RefSeq" id="WP_283832888.1">
    <property type="nucleotide sequence ID" value="NZ_JASJEU010000024.1"/>
</dbReference>
<dbReference type="PANTHER" id="PTHR45661">
    <property type="entry name" value="SURFACE ANTIGEN"/>
    <property type="match status" value="1"/>
</dbReference>
<dbReference type="InterPro" id="IPR005046">
    <property type="entry name" value="DUF285"/>
</dbReference>
<evidence type="ECO:0000313" key="3">
    <source>
        <dbReference type="EMBL" id="MDJ1651540.1"/>
    </source>
</evidence>
<comment type="caution">
    <text evidence="3">The sequence shown here is derived from an EMBL/GenBank/DDBJ whole genome shotgun (WGS) entry which is preliminary data.</text>
</comment>
<dbReference type="SUPFAM" id="SSF52058">
    <property type="entry name" value="L domain-like"/>
    <property type="match status" value="2"/>
</dbReference>
<reference evidence="3 4" key="1">
    <citation type="submission" date="2023-05" db="EMBL/GenBank/DDBJ databases">
        <title>Gordonibacter KGMB12511T sp. nov., isolated from faeces of healthy Korean.</title>
        <authorList>
            <person name="Kim H.S."/>
            <person name="Kim J.-S."/>
            <person name="Suh M.K."/>
            <person name="Eom M.K."/>
            <person name="Do H.E."/>
            <person name="Lee J.-S."/>
        </authorList>
    </citation>
    <scope>NUCLEOTIDE SEQUENCE [LARGE SCALE GENOMIC DNA]</scope>
    <source>
        <strain evidence="3 4">KGMB12511</strain>
    </source>
</reference>
<accession>A0ABT7DPR6</accession>
<dbReference type="Pfam" id="PF09479">
    <property type="entry name" value="Flg_new"/>
    <property type="match status" value="4"/>
</dbReference>
<feature type="region of interest" description="Disordered" evidence="2">
    <location>
        <begin position="1"/>
        <end position="43"/>
    </location>
</feature>
<organism evidence="3 4">
    <name type="scientific">Gordonibacter faecis</name>
    <dbReference type="NCBI Taxonomy" id="3047475"/>
    <lineage>
        <taxon>Bacteria</taxon>
        <taxon>Bacillati</taxon>
        <taxon>Actinomycetota</taxon>
        <taxon>Coriobacteriia</taxon>
        <taxon>Eggerthellales</taxon>
        <taxon>Eggerthellaceae</taxon>
        <taxon>Gordonibacter</taxon>
    </lineage>
</organism>
<dbReference type="Gene3D" id="2.60.40.4270">
    <property type="entry name" value="Listeria-Bacteroides repeat domain"/>
    <property type="match status" value="2"/>
</dbReference>
<dbReference type="Pfam" id="PF03382">
    <property type="entry name" value="DUF285"/>
    <property type="match status" value="1"/>
</dbReference>
<dbReference type="InterPro" id="IPR013378">
    <property type="entry name" value="InlB-like_B-rpt"/>
</dbReference>
<comment type="subcellular location">
    <subcellularLocation>
        <location evidence="1">Cell envelope</location>
    </subcellularLocation>
</comment>
<evidence type="ECO:0000256" key="2">
    <source>
        <dbReference type="SAM" id="MobiDB-lite"/>
    </source>
</evidence>
<dbReference type="EMBL" id="JASJEU010000024">
    <property type="protein sequence ID" value="MDJ1651540.1"/>
    <property type="molecule type" value="Genomic_DNA"/>
</dbReference>
<name>A0ABT7DPR6_9ACTN</name>
<dbReference type="Pfam" id="PF13306">
    <property type="entry name" value="LRR_5"/>
    <property type="match status" value="6"/>
</dbReference>
<dbReference type="PANTHER" id="PTHR45661:SF3">
    <property type="entry name" value="IG-LIKE DOMAIN-CONTAINING PROTEIN"/>
    <property type="match status" value="1"/>
</dbReference>
<evidence type="ECO:0000313" key="4">
    <source>
        <dbReference type="Proteomes" id="UP001232750"/>
    </source>
</evidence>
<evidence type="ECO:0000256" key="1">
    <source>
        <dbReference type="ARBA" id="ARBA00004196"/>
    </source>
</evidence>